<dbReference type="Proteomes" id="UP000799537">
    <property type="component" value="Unassembled WGS sequence"/>
</dbReference>
<dbReference type="SMART" id="SM00382">
    <property type="entry name" value="AAA"/>
    <property type="match status" value="2"/>
</dbReference>
<dbReference type="FunFam" id="3.40.50.300:FF:000218">
    <property type="entry name" value="Multidrug ABC transporter ATP-binding protein"/>
    <property type="match status" value="1"/>
</dbReference>
<keyword evidence="9 12" id="KW-1133">Transmembrane helix</keyword>
<dbReference type="InterPro" id="IPR039421">
    <property type="entry name" value="Type_1_exporter"/>
</dbReference>
<feature type="transmembrane region" description="Helical" evidence="12">
    <location>
        <begin position="204"/>
        <end position="226"/>
    </location>
</feature>
<feature type="domain" description="ABC transporter" evidence="13">
    <location>
        <begin position="303"/>
        <end position="547"/>
    </location>
</feature>
<dbReference type="GO" id="GO:0005524">
    <property type="term" value="F:ATP binding"/>
    <property type="evidence" value="ECO:0007669"/>
    <property type="project" value="UniProtKB-KW"/>
</dbReference>
<evidence type="ECO:0000256" key="9">
    <source>
        <dbReference type="ARBA" id="ARBA00022989"/>
    </source>
</evidence>
<proteinExistence type="inferred from homology"/>
<dbReference type="GeneID" id="54567721"/>
<dbReference type="SUPFAM" id="SSF52540">
    <property type="entry name" value="P-loop containing nucleoside triphosphate hydrolases"/>
    <property type="match status" value="2"/>
</dbReference>
<feature type="region of interest" description="Disordered" evidence="11">
    <location>
        <begin position="566"/>
        <end position="595"/>
    </location>
</feature>
<dbReference type="InterPro" id="IPR027417">
    <property type="entry name" value="P-loop_NTPase"/>
</dbReference>
<evidence type="ECO:0000256" key="10">
    <source>
        <dbReference type="ARBA" id="ARBA00023136"/>
    </source>
</evidence>
<dbReference type="AlphaFoldDB" id="A0A6A6C249"/>
<comment type="similarity">
    <text evidence="2">Belongs to the ABC transporter superfamily. ABCB family. Mitochondrial peptide exporter (TC 3.A.1.212) subfamily.</text>
</comment>
<comment type="similarity">
    <text evidence="3">Belongs to the ABC transporter superfamily. ABCB family. MHC peptide exporter (TC 3.A.1.209) subfamily.</text>
</comment>
<dbReference type="SUPFAM" id="SSF90123">
    <property type="entry name" value="ABC transporter transmembrane region"/>
    <property type="match status" value="2"/>
</dbReference>
<dbReference type="InterPro" id="IPR003439">
    <property type="entry name" value="ABC_transporter-like_ATP-bd"/>
</dbReference>
<evidence type="ECO:0000256" key="5">
    <source>
        <dbReference type="ARBA" id="ARBA00022692"/>
    </source>
</evidence>
<gene>
    <name evidence="15" type="ORF">M409DRAFT_60346</name>
</gene>
<feature type="domain" description="ABC transporter" evidence="13">
    <location>
        <begin position="959"/>
        <end position="1195"/>
    </location>
</feature>
<dbReference type="PANTHER" id="PTHR43394">
    <property type="entry name" value="ATP-DEPENDENT PERMEASE MDL1, MITOCHONDRIAL"/>
    <property type="match status" value="1"/>
</dbReference>
<dbReference type="FunFam" id="3.40.50.300:FF:000140">
    <property type="entry name" value="Lipid A export ATP-binding/permease protein MsbA"/>
    <property type="match status" value="1"/>
</dbReference>
<dbReference type="Gene3D" id="3.40.50.300">
    <property type="entry name" value="P-loop containing nucleotide triphosphate hydrolases"/>
    <property type="match status" value="2"/>
</dbReference>
<evidence type="ECO:0000256" key="3">
    <source>
        <dbReference type="ARBA" id="ARBA00006493"/>
    </source>
</evidence>
<keyword evidence="8" id="KW-1278">Translocase</keyword>
<dbReference type="Pfam" id="PF00005">
    <property type="entry name" value="ABC_tran"/>
    <property type="match status" value="2"/>
</dbReference>
<evidence type="ECO:0000256" key="8">
    <source>
        <dbReference type="ARBA" id="ARBA00022967"/>
    </source>
</evidence>
<organism evidence="15 16">
    <name type="scientific">Zasmidium cellare ATCC 36951</name>
    <dbReference type="NCBI Taxonomy" id="1080233"/>
    <lineage>
        <taxon>Eukaryota</taxon>
        <taxon>Fungi</taxon>
        <taxon>Dikarya</taxon>
        <taxon>Ascomycota</taxon>
        <taxon>Pezizomycotina</taxon>
        <taxon>Dothideomycetes</taxon>
        <taxon>Dothideomycetidae</taxon>
        <taxon>Mycosphaerellales</taxon>
        <taxon>Mycosphaerellaceae</taxon>
        <taxon>Zasmidium</taxon>
    </lineage>
</organism>
<feature type="transmembrane region" description="Helical" evidence="12">
    <location>
        <begin position="632"/>
        <end position="657"/>
    </location>
</feature>
<feature type="transmembrane region" description="Helical" evidence="12">
    <location>
        <begin position="25"/>
        <end position="50"/>
    </location>
</feature>
<dbReference type="InterPro" id="IPR003593">
    <property type="entry name" value="AAA+_ATPase"/>
</dbReference>
<dbReference type="GO" id="GO:0090374">
    <property type="term" value="P:oligopeptide export from mitochondrion"/>
    <property type="evidence" value="ECO:0007669"/>
    <property type="project" value="TreeGrafter"/>
</dbReference>
<dbReference type="GO" id="GO:0005743">
    <property type="term" value="C:mitochondrial inner membrane"/>
    <property type="evidence" value="ECO:0007669"/>
    <property type="project" value="TreeGrafter"/>
</dbReference>
<evidence type="ECO:0000256" key="1">
    <source>
        <dbReference type="ARBA" id="ARBA00004127"/>
    </source>
</evidence>
<dbReference type="Pfam" id="PF00664">
    <property type="entry name" value="ABC_membrane"/>
    <property type="match status" value="2"/>
</dbReference>
<feature type="domain" description="ABC transmembrane type-1" evidence="14">
    <location>
        <begin position="637"/>
        <end position="924"/>
    </location>
</feature>
<dbReference type="InterPro" id="IPR017871">
    <property type="entry name" value="ABC_transporter-like_CS"/>
</dbReference>
<feature type="compositionally biased region" description="Polar residues" evidence="11">
    <location>
        <begin position="568"/>
        <end position="595"/>
    </location>
</feature>
<dbReference type="GO" id="GO:0015421">
    <property type="term" value="F:ABC-type oligopeptide transporter activity"/>
    <property type="evidence" value="ECO:0007669"/>
    <property type="project" value="TreeGrafter"/>
</dbReference>
<dbReference type="GO" id="GO:0012505">
    <property type="term" value="C:endomembrane system"/>
    <property type="evidence" value="ECO:0007669"/>
    <property type="project" value="UniProtKB-SubCell"/>
</dbReference>
<feature type="transmembrane region" description="Helical" evidence="12">
    <location>
        <begin position="126"/>
        <end position="147"/>
    </location>
</feature>
<dbReference type="OrthoDB" id="6500128at2759"/>
<dbReference type="PROSITE" id="PS00211">
    <property type="entry name" value="ABC_TRANSPORTER_1"/>
    <property type="match status" value="2"/>
</dbReference>
<keyword evidence="5 12" id="KW-0812">Transmembrane</keyword>
<feature type="transmembrane region" description="Helical" evidence="12">
    <location>
        <begin position="759"/>
        <end position="777"/>
    </location>
</feature>
<dbReference type="GO" id="GO:0016887">
    <property type="term" value="F:ATP hydrolysis activity"/>
    <property type="evidence" value="ECO:0007669"/>
    <property type="project" value="InterPro"/>
</dbReference>
<evidence type="ECO:0000256" key="4">
    <source>
        <dbReference type="ARBA" id="ARBA00022448"/>
    </source>
</evidence>
<keyword evidence="6" id="KW-0547">Nucleotide-binding</keyword>
<dbReference type="EMBL" id="ML993631">
    <property type="protein sequence ID" value="KAF2159932.1"/>
    <property type="molecule type" value="Genomic_DNA"/>
</dbReference>
<dbReference type="RefSeq" id="XP_033660821.1">
    <property type="nucleotide sequence ID" value="XM_033814449.1"/>
</dbReference>
<dbReference type="CDD" id="cd18577">
    <property type="entry name" value="ABC_6TM_Pgp_ABCB1_D1_like"/>
    <property type="match status" value="1"/>
</dbReference>
<keyword evidence="4" id="KW-0813">Transport</keyword>
<evidence type="ECO:0000256" key="11">
    <source>
        <dbReference type="SAM" id="MobiDB-lite"/>
    </source>
</evidence>
<dbReference type="PANTHER" id="PTHR43394:SF1">
    <property type="entry name" value="ATP-BINDING CASSETTE SUB-FAMILY B MEMBER 10, MITOCHONDRIAL"/>
    <property type="match status" value="1"/>
</dbReference>
<comment type="subcellular location">
    <subcellularLocation>
        <location evidence="1">Endomembrane system</location>
        <topology evidence="1">Multi-pass membrane protein</topology>
    </subcellularLocation>
</comment>
<dbReference type="PROSITE" id="PS50893">
    <property type="entry name" value="ABC_TRANSPORTER_2"/>
    <property type="match status" value="2"/>
</dbReference>
<evidence type="ECO:0000256" key="6">
    <source>
        <dbReference type="ARBA" id="ARBA00022741"/>
    </source>
</evidence>
<evidence type="ECO:0000256" key="12">
    <source>
        <dbReference type="SAM" id="Phobius"/>
    </source>
</evidence>
<dbReference type="InterPro" id="IPR011527">
    <property type="entry name" value="ABC1_TM_dom"/>
</dbReference>
<feature type="transmembrane region" description="Helical" evidence="12">
    <location>
        <begin position="863"/>
        <end position="884"/>
    </location>
</feature>
<protein>
    <recommendedName>
        <fullName evidence="17">ABC transporter</fullName>
    </recommendedName>
</protein>
<evidence type="ECO:0000259" key="14">
    <source>
        <dbReference type="PROSITE" id="PS50929"/>
    </source>
</evidence>
<reference evidence="15" key="1">
    <citation type="journal article" date="2020" name="Stud. Mycol.">
        <title>101 Dothideomycetes genomes: a test case for predicting lifestyles and emergence of pathogens.</title>
        <authorList>
            <person name="Haridas S."/>
            <person name="Albert R."/>
            <person name="Binder M."/>
            <person name="Bloem J."/>
            <person name="Labutti K."/>
            <person name="Salamov A."/>
            <person name="Andreopoulos B."/>
            <person name="Baker S."/>
            <person name="Barry K."/>
            <person name="Bills G."/>
            <person name="Bluhm B."/>
            <person name="Cannon C."/>
            <person name="Castanera R."/>
            <person name="Culley D."/>
            <person name="Daum C."/>
            <person name="Ezra D."/>
            <person name="Gonzalez J."/>
            <person name="Henrissat B."/>
            <person name="Kuo A."/>
            <person name="Liang C."/>
            <person name="Lipzen A."/>
            <person name="Lutzoni F."/>
            <person name="Magnuson J."/>
            <person name="Mondo S."/>
            <person name="Nolan M."/>
            <person name="Ohm R."/>
            <person name="Pangilinan J."/>
            <person name="Park H.-J."/>
            <person name="Ramirez L."/>
            <person name="Alfaro M."/>
            <person name="Sun H."/>
            <person name="Tritt A."/>
            <person name="Yoshinaga Y."/>
            <person name="Zwiers L.-H."/>
            <person name="Turgeon B."/>
            <person name="Goodwin S."/>
            <person name="Spatafora J."/>
            <person name="Crous P."/>
            <person name="Grigoriev I."/>
        </authorList>
    </citation>
    <scope>NUCLEOTIDE SEQUENCE</scope>
    <source>
        <strain evidence="15">ATCC 36951</strain>
    </source>
</reference>
<feature type="transmembrane region" description="Helical" evidence="12">
    <location>
        <begin position="101"/>
        <end position="120"/>
    </location>
</feature>
<keyword evidence="7" id="KW-0067">ATP-binding</keyword>
<dbReference type="PROSITE" id="PS50929">
    <property type="entry name" value="ABC_TM1F"/>
    <property type="match status" value="2"/>
</dbReference>
<evidence type="ECO:0008006" key="17">
    <source>
        <dbReference type="Google" id="ProtNLM"/>
    </source>
</evidence>
<dbReference type="Gene3D" id="1.20.1560.10">
    <property type="entry name" value="ABC transporter type 1, transmembrane domain"/>
    <property type="match status" value="1"/>
</dbReference>
<evidence type="ECO:0000256" key="2">
    <source>
        <dbReference type="ARBA" id="ARBA00005580"/>
    </source>
</evidence>
<dbReference type="CDD" id="cd18578">
    <property type="entry name" value="ABC_6TM_Pgp_ABCB1_D2_like"/>
    <property type="match status" value="1"/>
</dbReference>
<evidence type="ECO:0000259" key="13">
    <source>
        <dbReference type="PROSITE" id="PS50893"/>
    </source>
</evidence>
<evidence type="ECO:0000313" key="16">
    <source>
        <dbReference type="Proteomes" id="UP000799537"/>
    </source>
</evidence>
<accession>A0A6A6C249</accession>
<feature type="domain" description="ABC transmembrane type-1" evidence="14">
    <location>
        <begin position="1"/>
        <end position="268"/>
    </location>
</feature>
<feature type="transmembrane region" description="Helical" evidence="12">
    <location>
        <begin position="783"/>
        <end position="802"/>
    </location>
</feature>
<evidence type="ECO:0000313" key="15">
    <source>
        <dbReference type="EMBL" id="KAF2159932.1"/>
    </source>
</evidence>
<dbReference type="InterPro" id="IPR036640">
    <property type="entry name" value="ABC1_TM_sf"/>
</dbReference>
<keyword evidence="16" id="KW-1185">Reference proteome</keyword>
<sequence length="1198" mass="129272">MSTIFADVTSGRLSEDDFVIVIGKIMLYFLYLAIGELVGSYAMWIGFTLGGQSICARMRRSLLVSVFHRGVSFLDKAGTVHVNTLLGADADAVNDAISSKLGRVIAATSSVLVAFAVSFARSWLLTLILGSGVLALAVAAFVGTLFVSRFTKRSSAALAEANSVAEETISGIVCAMTNGAESILATRYQNSLSRCYRPAIFARIAGDIMAAVIMTIALSLFGLAFWRGSRYYFDGQTGFADVLTVLLAVLTGTSTLGLIGPNAQAVSAGATAARRLLDAMAKPYTIDCMSMAGTTPIKISGKIEFDRVDFAYPTRPNVKVLTGFSLSIPAGSTTALVGASCCGKSTIVKLLQRFYDPSHGTIFLDGRPLTSLSLRWLRENMAVVHQDTDLFNASVYDNIRYGLFRSRETLTNQQERDKIMDAAEAVGLHHIIMSMPDGYQTSVGEKGSRLSGGQRQRLAMARALVSGCKVLLLDEATSALDTVSERYIQEAMAAFGKDRTVIIIAHRLSTIQNADNIVVMTPDGIAEQGRYDDLVRRKSAFSRLHNMEIVDREHLSCRGALERRQTHDPTITAQSMSTAGPSDGESSGQLLSGSRASLEEESRQHRACYASSTTASASDIWRLLIRLNTGKWGLATFGLLWAVISGCAPTVHAFLFANAVLVFGKLESDKDEYFRKVDFWAALQVGFACAQGIASTMRSTPLAICSEDSLAKARTQALDHILRQDMAFFAAEGGTSKLTSFVSTTIGELDGLSVSSMSTWVGGLIGLVSAVAMSIGLHWKLALVYTSAVPFLLAAGYVYAAFASKREQKARQWSLEAAVLACESVDCLSTVVSLGLEQYMEDRFWQPLVTQSRRRVRKDHLSCGIYALSQAVVYLCLGGALYYGGRLIAAGEVSMLDFYICYIAVVVITPAAGACFNLLPDIRKASNACGLLLALLARQPTIDPTKGPEIPVPAGGVKLTLDDVYFRYPTSEEAYALLGIDINARPGQYIGLCGPSGGGKSTILSLIERFYDPQRGSILNNGIDIRCMGVRSHRKCIALITQETTLFSGSIRENLLLASPSATKQQIQEAINAAALGEFVASLPEGLDTAVGHRGLSLSGGQRQRLAIARALLNDSPVLLLDEATSSLDRVSELMVQSAIDYASHGRTTIAVAQRLSTIQHADWIYVIEHGRVVEQGTHRDLMRADMMYANLVRMQHS</sequence>
<evidence type="ECO:0000256" key="7">
    <source>
        <dbReference type="ARBA" id="ARBA00022840"/>
    </source>
</evidence>
<keyword evidence="10 12" id="KW-0472">Membrane</keyword>
<name>A0A6A6C249_ZASCE</name>
<feature type="transmembrane region" description="Helical" evidence="12">
    <location>
        <begin position="896"/>
        <end position="919"/>
    </location>
</feature>